<dbReference type="GO" id="GO:0005666">
    <property type="term" value="C:RNA polymerase III complex"/>
    <property type="evidence" value="ECO:0007669"/>
    <property type="project" value="UniProtKB-UniRule"/>
</dbReference>
<comment type="subunit">
    <text evidence="7">Component of the RNA polymerase III (Pol III) complex consisting of 17 subunits.</text>
</comment>
<dbReference type="PANTHER" id="PTHR12949">
    <property type="entry name" value="RNA POLYMERASE III DNA DIRECTED -RELATED"/>
    <property type="match status" value="1"/>
</dbReference>
<evidence type="ECO:0000259" key="9">
    <source>
        <dbReference type="Pfam" id="PF08221"/>
    </source>
</evidence>
<dbReference type="InterPro" id="IPR036388">
    <property type="entry name" value="WH-like_DNA-bd_sf"/>
</dbReference>
<dbReference type="PANTHER" id="PTHR12949:SF0">
    <property type="entry name" value="DNA-DIRECTED RNA POLYMERASE III SUBUNIT RPC3"/>
    <property type="match status" value="1"/>
</dbReference>
<keyword evidence="8" id="KW-1133">Transmembrane helix</keyword>
<proteinExistence type="inferred from homology"/>
<reference evidence="10" key="2">
    <citation type="journal article" date="2023" name="Plants (Basel)">
        <title>Annotation of the Turnera subulata (Passifloraceae) Draft Genome Reveals the S-Locus Evolved after the Divergence of Turneroideae from Passifloroideae in a Stepwise Manner.</title>
        <authorList>
            <person name="Henning P.M."/>
            <person name="Roalson E.H."/>
            <person name="Mir W."/>
            <person name="McCubbin A.G."/>
            <person name="Shore J.S."/>
        </authorList>
    </citation>
    <scope>NUCLEOTIDE SEQUENCE</scope>
    <source>
        <strain evidence="10">F60SS</strain>
    </source>
</reference>
<name>A0A9Q0J4B4_9ROSI</name>
<reference evidence="10" key="1">
    <citation type="submission" date="2022-02" db="EMBL/GenBank/DDBJ databases">
        <authorList>
            <person name="Henning P.M."/>
            <person name="McCubbin A.G."/>
            <person name="Shore J.S."/>
        </authorList>
    </citation>
    <scope>NUCLEOTIDE SEQUENCE</scope>
    <source>
        <strain evidence="10">F60SS</strain>
        <tissue evidence="10">Leaves</tissue>
    </source>
</reference>
<feature type="domain" description="RNA polymerase III subunit RPC82-related helix-turn-helix" evidence="9">
    <location>
        <begin position="9"/>
        <end position="65"/>
    </location>
</feature>
<evidence type="ECO:0000256" key="1">
    <source>
        <dbReference type="ARBA" id="ARBA00004123"/>
    </source>
</evidence>
<keyword evidence="4 7" id="KW-0240">DNA-directed RNA polymerase</keyword>
<dbReference type="Proteomes" id="UP001141552">
    <property type="component" value="Unassembled WGS sequence"/>
</dbReference>
<dbReference type="FunFam" id="1.10.10.10:FF:000218">
    <property type="entry name" value="DNA-directed RNA polymerase III subunit RPC3"/>
    <property type="match status" value="1"/>
</dbReference>
<dbReference type="InterPro" id="IPR013197">
    <property type="entry name" value="RNA_pol_III_RPC82-rel_HTH"/>
</dbReference>
<dbReference type="Gene3D" id="1.10.10.10">
    <property type="entry name" value="Winged helix-like DNA-binding domain superfamily/Winged helix DNA-binding domain"/>
    <property type="match status" value="2"/>
</dbReference>
<comment type="caution">
    <text evidence="10">The sequence shown here is derived from an EMBL/GenBank/DDBJ whole genome shotgun (WGS) entry which is preliminary data.</text>
</comment>
<evidence type="ECO:0000256" key="3">
    <source>
        <dbReference type="ARBA" id="ARBA00016689"/>
    </source>
</evidence>
<evidence type="ECO:0000256" key="7">
    <source>
        <dbReference type="RuleBase" id="RU367076"/>
    </source>
</evidence>
<dbReference type="AlphaFoldDB" id="A0A9Q0J4B4"/>
<comment type="similarity">
    <text evidence="2 7">Belongs to the eukaryotic RPC3/POLR3C RNA polymerase subunit family.</text>
</comment>
<organism evidence="10 11">
    <name type="scientific">Turnera subulata</name>
    <dbReference type="NCBI Taxonomy" id="218843"/>
    <lineage>
        <taxon>Eukaryota</taxon>
        <taxon>Viridiplantae</taxon>
        <taxon>Streptophyta</taxon>
        <taxon>Embryophyta</taxon>
        <taxon>Tracheophyta</taxon>
        <taxon>Spermatophyta</taxon>
        <taxon>Magnoliopsida</taxon>
        <taxon>eudicotyledons</taxon>
        <taxon>Gunneridae</taxon>
        <taxon>Pentapetalae</taxon>
        <taxon>rosids</taxon>
        <taxon>fabids</taxon>
        <taxon>Malpighiales</taxon>
        <taxon>Passifloraceae</taxon>
        <taxon>Turnera</taxon>
    </lineage>
</organism>
<feature type="transmembrane region" description="Helical" evidence="8">
    <location>
        <begin position="81"/>
        <end position="103"/>
    </location>
</feature>
<dbReference type="GO" id="GO:0003697">
    <property type="term" value="F:single-stranded DNA binding"/>
    <property type="evidence" value="ECO:0007669"/>
    <property type="project" value="UniProtKB-UniRule"/>
</dbReference>
<evidence type="ECO:0000256" key="4">
    <source>
        <dbReference type="ARBA" id="ARBA00022478"/>
    </source>
</evidence>
<comment type="subcellular location">
    <subcellularLocation>
        <location evidence="1 7">Nucleus</location>
    </subcellularLocation>
</comment>
<evidence type="ECO:0000256" key="2">
    <source>
        <dbReference type="ARBA" id="ARBA00007206"/>
    </source>
</evidence>
<dbReference type="EMBL" id="JAKUCV010005985">
    <property type="protein sequence ID" value="KAJ4829141.1"/>
    <property type="molecule type" value="Genomic_DNA"/>
</dbReference>
<keyword evidence="11" id="KW-1185">Reference proteome</keyword>
<dbReference type="InterPro" id="IPR039748">
    <property type="entry name" value="RPC3"/>
</dbReference>
<keyword evidence="5 7" id="KW-0804">Transcription</keyword>
<protein>
    <recommendedName>
        <fullName evidence="3 7">DNA-directed RNA polymerase III subunit RPC3</fullName>
        <shortName evidence="7">RNA polymerase III subunit C3</shortName>
    </recommendedName>
</protein>
<keyword evidence="8" id="KW-0812">Transmembrane</keyword>
<sequence>MVSQHGIKVAVHIITKHFGNLVAKVCECLMRRGALTLQNIVRYTQLTPTQVKNSLLLLIQHNCVQSFILEEPGNCPPSPTFLSLLVFCVFLFPFLWPCTWVLFDNILHRLRFSKFLALLSLHFDKLCLDLLEGLLQHGRLSLQQMFDRAHQTEGKSFFFITYSFTCKGP</sequence>
<gene>
    <name evidence="10" type="ORF">Tsubulata_012144</name>
</gene>
<keyword evidence="8" id="KW-0472">Membrane</keyword>
<accession>A0A9Q0J4B4</accession>
<evidence type="ECO:0000256" key="6">
    <source>
        <dbReference type="ARBA" id="ARBA00023242"/>
    </source>
</evidence>
<dbReference type="Pfam" id="PF08221">
    <property type="entry name" value="HTH_9"/>
    <property type="match status" value="1"/>
</dbReference>
<keyword evidence="6 7" id="KW-0539">Nucleus</keyword>
<evidence type="ECO:0000256" key="8">
    <source>
        <dbReference type="SAM" id="Phobius"/>
    </source>
</evidence>
<evidence type="ECO:0000313" key="11">
    <source>
        <dbReference type="Proteomes" id="UP001141552"/>
    </source>
</evidence>
<dbReference type="OrthoDB" id="272392at2759"/>
<evidence type="ECO:0000256" key="5">
    <source>
        <dbReference type="ARBA" id="ARBA00023163"/>
    </source>
</evidence>
<evidence type="ECO:0000313" key="10">
    <source>
        <dbReference type="EMBL" id="KAJ4829141.1"/>
    </source>
</evidence>
<comment type="function">
    <text evidence="7">DNA-dependent RNA polymerase catalyzes the transcription of DNA into RNA using the four ribonucleoside triphosphates as substrates. Specific core component of RNA polymerase III which synthesizes small RNAs, such as 5S rRNA and tRNAs.</text>
</comment>